<dbReference type="EMBL" id="JAQQDW010000006">
    <property type="protein sequence ID" value="MFM0102900.1"/>
    <property type="molecule type" value="Genomic_DNA"/>
</dbReference>
<evidence type="ECO:0000313" key="2">
    <source>
        <dbReference type="Proteomes" id="UP001629235"/>
    </source>
</evidence>
<name>A0ACC7N827_9BURK</name>
<comment type="caution">
    <text evidence="1">The sequence shown here is derived from an EMBL/GenBank/DDBJ whole genome shotgun (WGS) entry which is preliminary data.</text>
</comment>
<organism evidence="1 2">
    <name type="scientific">Paraburkholderia rhynchosiae</name>
    <dbReference type="NCBI Taxonomy" id="487049"/>
    <lineage>
        <taxon>Bacteria</taxon>
        <taxon>Pseudomonadati</taxon>
        <taxon>Pseudomonadota</taxon>
        <taxon>Betaproteobacteria</taxon>
        <taxon>Burkholderiales</taxon>
        <taxon>Burkholderiaceae</taxon>
        <taxon>Paraburkholderia</taxon>
    </lineage>
</organism>
<keyword evidence="2" id="KW-1185">Reference proteome</keyword>
<reference evidence="1 2" key="1">
    <citation type="journal article" date="2024" name="Chem. Sci.">
        <title>Discovery of megapolipeptins by genome mining of a Burkholderiales bacteria collection.</title>
        <authorList>
            <person name="Paulo B.S."/>
            <person name="Recchia M.J.J."/>
            <person name="Lee S."/>
            <person name="Fergusson C.H."/>
            <person name="Romanowski S.B."/>
            <person name="Hernandez A."/>
            <person name="Krull N."/>
            <person name="Liu D.Y."/>
            <person name="Cavanagh H."/>
            <person name="Bos A."/>
            <person name="Gray C.A."/>
            <person name="Murphy B.T."/>
            <person name="Linington R.G."/>
            <person name="Eustaquio A.S."/>
        </authorList>
    </citation>
    <scope>NUCLEOTIDE SEQUENCE [LARGE SCALE GENOMIC DNA]</scope>
    <source>
        <strain evidence="1 2">RL18-126-BIB-B</strain>
    </source>
</reference>
<proteinExistence type="predicted"/>
<gene>
    <name evidence="1" type="ORF">PQR01_05255</name>
</gene>
<dbReference type="Proteomes" id="UP001629235">
    <property type="component" value="Unassembled WGS sequence"/>
</dbReference>
<sequence>MRSRASLPLLVPVLLSLGGCLLGPNYSRPAIDTPATYRFAAGETAEVANTAWWEQFQDPVLNDLIATALAENKDVKIAAARVDQFLGQFVTTRSGLFPQVAAGFDAQRQRTSQAAGVPLPAGVSPVFNIFEPTLSAAWEIDLFGKVRRQTEAARAGLLASEEGRRATILTLVASVATAYINLRDLDQQLEIAKSTTESRAESVHVFTLRFKGGDVSQMELAQSQSEYEASLATIPQLQTQIAQQENSLSILLGRNPGDIVRGRQLSDLAVPAVPAGLPSDLLARRPDLLQAEQNLVAANALIGAARALYFPSISLTGLFGSASGEFSKLFTGPARIWAFAGSVTVPIFTAGSISGQVRQAEAQQQQALFQYQQAIQTAFQEVDDALISVQKSREQLVIQERQVDALRTYARLARLRFEGGYTSYIEVLDAERSLFNAQLSYTQTNGVVFSSLVALYKAMGGGWVVTAEQMTHQTPQQEGSVVRKTGEALAELPR</sequence>
<evidence type="ECO:0000313" key="1">
    <source>
        <dbReference type="EMBL" id="MFM0102900.1"/>
    </source>
</evidence>
<protein>
    <submittedName>
        <fullName evidence="1">Efflux transporter outer membrane subunit</fullName>
    </submittedName>
</protein>
<accession>A0ACC7N827</accession>